<organism evidence="1 2">
    <name type="scientific">Chionoecetes opilio</name>
    <name type="common">Atlantic snow crab</name>
    <name type="synonym">Cancer opilio</name>
    <dbReference type="NCBI Taxonomy" id="41210"/>
    <lineage>
        <taxon>Eukaryota</taxon>
        <taxon>Metazoa</taxon>
        <taxon>Ecdysozoa</taxon>
        <taxon>Arthropoda</taxon>
        <taxon>Crustacea</taxon>
        <taxon>Multicrustacea</taxon>
        <taxon>Malacostraca</taxon>
        <taxon>Eumalacostraca</taxon>
        <taxon>Eucarida</taxon>
        <taxon>Decapoda</taxon>
        <taxon>Pleocyemata</taxon>
        <taxon>Brachyura</taxon>
        <taxon>Eubrachyura</taxon>
        <taxon>Majoidea</taxon>
        <taxon>Majidae</taxon>
        <taxon>Chionoecetes</taxon>
    </lineage>
</organism>
<dbReference type="AlphaFoldDB" id="A0A8J4Y5B5"/>
<reference evidence="1" key="1">
    <citation type="submission" date="2020-07" db="EMBL/GenBank/DDBJ databases">
        <title>The High-quality genome of the commercially important snow crab, Chionoecetes opilio.</title>
        <authorList>
            <person name="Jeong J.-H."/>
            <person name="Ryu S."/>
        </authorList>
    </citation>
    <scope>NUCLEOTIDE SEQUENCE</scope>
    <source>
        <strain evidence="1">MADBK_172401_WGS</strain>
        <tissue evidence="1">Digestive gland</tissue>
    </source>
</reference>
<dbReference type="OrthoDB" id="6381495at2759"/>
<protein>
    <submittedName>
        <fullName evidence="1">Uncharacterized protein</fullName>
    </submittedName>
</protein>
<gene>
    <name evidence="1" type="ORF">GWK47_045758</name>
</gene>
<accession>A0A8J4Y5B5</accession>
<evidence type="ECO:0000313" key="2">
    <source>
        <dbReference type="Proteomes" id="UP000770661"/>
    </source>
</evidence>
<dbReference type="Proteomes" id="UP000770661">
    <property type="component" value="Unassembled WGS sequence"/>
</dbReference>
<dbReference type="EMBL" id="JACEEZ010010557">
    <property type="protein sequence ID" value="KAG0721778.1"/>
    <property type="molecule type" value="Genomic_DNA"/>
</dbReference>
<sequence>MVPDSYGKLHPRLIREEHVSVTESHLERDLWHFVPEDPVPPEKPAFKGAQALYDLLVTYDSTDSLIVSARWLTTAQSLVGHVDRMHGLTGKELNTLES</sequence>
<proteinExistence type="predicted"/>
<evidence type="ECO:0000313" key="1">
    <source>
        <dbReference type="EMBL" id="KAG0721778.1"/>
    </source>
</evidence>
<comment type="caution">
    <text evidence="1">The sequence shown here is derived from an EMBL/GenBank/DDBJ whole genome shotgun (WGS) entry which is preliminary data.</text>
</comment>
<name>A0A8J4Y5B5_CHIOP</name>
<keyword evidence="2" id="KW-1185">Reference proteome</keyword>